<gene>
    <name evidence="2" type="ORF">CUNI_LOCUS9509</name>
</gene>
<accession>A0A8S3ZA46</accession>
<dbReference type="Gene3D" id="3.40.50.300">
    <property type="entry name" value="P-loop containing nucleotide triphosphate hydrolases"/>
    <property type="match status" value="1"/>
</dbReference>
<keyword evidence="3" id="KW-1185">Reference proteome</keyword>
<feature type="region of interest" description="Disordered" evidence="1">
    <location>
        <begin position="119"/>
        <end position="146"/>
    </location>
</feature>
<organism evidence="2 3">
    <name type="scientific">Candidula unifasciata</name>
    <dbReference type="NCBI Taxonomy" id="100452"/>
    <lineage>
        <taxon>Eukaryota</taxon>
        <taxon>Metazoa</taxon>
        <taxon>Spiralia</taxon>
        <taxon>Lophotrochozoa</taxon>
        <taxon>Mollusca</taxon>
        <taxon>Gastropoda</taxon>
        <taxon>Heterobranchia</taxon>
        <taxon>Euthyneura</taxon>
        <taxon>Panpulmonata</taxon>
        <taxon>Eupulmonata</taxon>
        <taxon>Stylommatophora</taxon>
        <taxon>Helicina</taxon>
        <taxon>Helicoidea</taxon>
        <taxon>Geomitridae</taxon>
        <taxon>Candidula</taxon>
    </lineage>
</organism>
<dbReference type="OrthoDB" id="265044at2759"/>
<feature type="compositionally biased region" description="Basic residues" evidence="1">
    <location>
        <begin position="122"/>
        <end position="138"/>
    </location>
</feature>
<name>A0A8S3ZA46_9EUPU</name>
<sequence length="146" mass="17070">QTKHLFNCLWLVDCFQELPCVIVGTMMDLENARQVEKFDTLNWIYSNEFPGGFVEVSAKEDENIEDIFRHLLDQSRGEGRNVGALSRVLSTRRRSVHSLEESDQEKSEEWDHDAKNFNRSRSLVRRGSRPKVKRTQRRGKNDCRAS</sequence>
<dbReference type="PRINTS" id="PR00449">
    <property type="entry name" value="RASTRNSFRMNG"/>
</dbReference>
<dbReference type="EMBL" id="CAJHNH020001659">
    <property type="protein sequence ID" value="CAG5123951.1"/>
    <property type="molecule type" value="Genomic_DNA"/>
</dbReference>
<protein>
    <submittedName>
        <fullName evidence="2">Uncharacterized protein</fullName>
    </submittedName>
</protein>
<dbReference type="Proteomes" id="UP000678393">
    <property type="component" value="Unassembled WGS sequence"/>
</dbReference>
<dbReference type="Pfam" id="PF00071">
    <property type="entry name" value="Ras"/>
    <property type="match status" value="1"/>
</dbReference>
<proteinExistence type="predicted"/>
<dbReference type="GO" id="GO:0005525">
    <property type="term" value="F:GTP binding"/>
    <property type="evidence" value="ECO:0007669"/>
    <property type="project" value="InterPro"/>
</dbReference>
<dbReference type="InterPro" id="IPR027417">
    <property type="entry name" value="P-loop_NTPase"/>
</dbReference>
<evidence type="ECO:0000313" key="3">
    <source>
        <dbReference type="Proteomes" id="UP000678393"/>
    </source>
</evidence>
<dbReference type="AlphaFoldDB" id="A0A8S3ZA46"/>
<evidence type="ECO:0000256" key="1">
    <source>
        <dbReference type="SAM" id="MobiDB-lite"/>
    </source>
</evidence>
<evidence type="ECO:0000313" key="2">
    <source>
        <dbReference type="EMBL" id="CAG5123951.1"/>
    </source>
</evidence>
<reference evidence="2" key="1">
    <citation type="submission" date="2021-04" db="EMBL/GenBank/DDBJ databases">
        <authorList>
            <consortium name="Molecular Ecology Group"/>
        </authorList>
    </citation>
    <scope>NUCLEOTIDE SEQUENCE</scope>
</reference>
<comment type="caution">
    <text evidence="2">The sequence shown here is derived from an EMBL/GenBank/DDBJ whole genome shotgun (WGS) entry which is preliminary data.</text>
</comment>
<dbReference type="InterPro" id="IPR001806">
    <property type="entry name" value="Small_GTPase"/>
</dbReference>
<feature type="non-terminal residue" evidence="2">
    <location>
        <position position="146"/>
    </location>
</feature>
<dbReference type="SUPFAM" id="SSF52540">
    <property type="entry name" value="P-loop containing nucleoside triphosphate hydrolases"/>
    <property type="match status" value="1"/>
</dbReference>
<dbReference type="GO" id="GO:0003924">
    <property type="term" value="F:GTPase activity"/>
    <property type="evidence" value="ECO:0007669"/>
    <property type="project" value="InterPro"/>
</dbReference>